<evidence type="ECO:0000256" key="1">
    <source>
        <dbReference type="SAM" id="MobiDB-lite"/>
    </source>
</evidence>
<dbReference type="AlphaFoldDB" id="A0A392RYK4"/>
<proteinExistence type="predicted"/>
<feature type="compositionally biased region" description="Gly residues" evidence="1">
    <location>
        <begin position="21"/>
        <end position="31"/>
    </location>
</feature>
<dbReference type="Proteomes" id="UP000265520">
    <property type="component" value="Unassembled WGS sequence"/>
</dbReference>
<accession>A0A392RYK4</accession>
<protein>
    <submittedName>
        <fullName evidence="2">Uncharacterized protein</fullName>
    </submittedName>
</protein>
<reference evidence="2 3" key="1">
    <citation type="journal article" date="2018" name="Front. Plant Sci.">
        <title>Red Clover (Trifolium pratense) and Zigzag Clover (T. medium) - A Picture of Genomic Similarities and Differences.</title>
        <authorList>
            <person name="Dluhosova J."/>
            <person name="Istvanek J."/>
            <person name="Nedelnik J."/>
            <person name="Repkova J."/>
        </authorList>
    </citation>
    <scope>NUCLEOTIDE SEQUENCE [LARGE SCALE GENOMIC DNA]</scope>
    <source>
        <strain evidence="3">cv. 10/8</strain>
        <tissue evidence="2">Leaf</tissue>
    </source>
</reference>
<sequence>IVSPELPRTPQQVVSKAEVWLGGGAGGDPGI</sequence>
<organism evidence="2 3">
    <name type="scientific">Trifolium medium</name>
    <dbReference type="NCBI Taxonomy" id="97028"/>
    <lineage>
        <taxon>Eukaryota</taxon>
        <taxon>Viridiplantae</taxon>
        <taxon>Streptophyta</taxon>
        <taxon>Embryophyta</taxon>
        <taxon>Tracheophyta</taxon>
        <taxon>Spermatophyta</taxon>
        <taxon>Magnoliopsida</taxon>
        <taxon>eudicotyledons</taxon>
        <taxon>Gunneridae</taxon>
        <taxon>Pentapetalae</taxon>
        <taxon>rosids</taxon>
        <taxon>fabids</taxon>
        <taxon>Fabales</taxon>
        <taxon>Fabaceae</taxon>
        <taxon>Papilionoideae</taxon>
        <taxon>50 kb inversion clade</taxon>
        <taxon>NPAAA clade</taxon>
        <taxon>Hologalegina</taxon>
        <taxon>IRL clade</taxon>
        <taxon>Trifolieae</taxon>
        <taxon>Trifolium</taxon>
    </lineage>
</organism>
<name>A0A392RYK4_9FABA</name>
<comment type="caution">
    <text evidence="2">The sequence shown here is derived from an EMBL/GenBank/DDBJ whole genome shotgun (WGS) entry which is preliminary data.</text>
</comment>
<feature type="non-terminal residue" evidence="2">
    <location>
        <position position="1"/>
    </location>
</feature>
<evidence type="ECO:0000313" key="2">
    <source>
        <dbReference type="EMBL" id="MCI41479.1"/>
    </source>
</evidence>
<feature type="region of interest" description="Disordered" evidence="1">
    <location>
        <begin position="1"/>
        <end position="31"/>
    </location>
</feature>
<dbReference type="EMBL" id="LXQA010292878">
    <property type="protein sequence ID" value="MCI41479.1"/>
    <property type="molecule type" value="Genomic_DNA"/>
</dbReference>
<evidence type="ECO:0000313" key="3">
    <source>
        <dbReference type="Proteomes" id="UP000265520"/>
    </source>
</evidence>
<keyword evidence="3" id="KW-1185">Reference proteome</keyword>